<keyword evidence="9" id="KW-1185">Reference proteome</keyword>
<name>A0A9U8E141_BIOGL</name>
<dbReference type="InterPro" id="IPR046347">
    <property type="entry name" value="bZIP_sf"/>
</dbReference>
<dbReference type="FunFam" id="1.20.5.170:FF:000025">
    <property type="entry name" value="nuclear factor interleukin-3-regulated protein-like"/>
    <property type="match status" value="1"/>
</dbReference>
<feature type="domain" description="BZIP" evidence="8">
    <location>
        <begin position="123"/>
        <end position="181"/>
    </location>
</feature>
<sequence>MNSDSSCSSSGFNFHPKYMASGKEAMTDPAMYHRHTDLHDSSNYCTPMESLTATPQHNLPDVHQFTAQASGMQDMQGWPKPMAWPLEAEFPGFALTKTLSTLTATQPQRPRGEKKPIPEDQKDEKYFERRRRNNDAARRSRDSRKQREDTLATRASYLETTNNVLRARIMAVQEEIGHLKSRWVQKSQEQVVVNSQLQQVVVNSQIQQVVVNSQLQQVVVNSQLQQDVSQNYGNGPTPMLNANQMHTLHIGSSNR</sequence>
<evidence type="ECO:0000256" key="1">
    <source>
        <dbReference type="ARBA" id="ARBA00004123"/>
    </source>
</evidence>
<dbReference type="GO" id="GO:0000981">
    <property type="term" value="F:DNA-binding transcription factor activity, RNA polymerase II-specific"/>
    <property type="evidence" value="ECO:0007669"/>
    <property type="project" value="TreeGrafter"/>
</dbReference>
<feature type="compositionally biased region" description="Basic and acidic residues" evidence="7">
    <location>
        <begin position="110"/>
        <end position="150"/>
    </location>
</feature>
<feature type="region of interest" description="Disordered" evidence="7">
    <location>
        <begin position="102"/>
        <end position="150"/>
    </location>
</feature>
<evidence type="ECO:0000256" key="5">
    <source>
        <dbReference type="ARBA" id="ARBA00023163"/>
    </source>
</evidence>
<keyword evidence="3" id="KW-0805">Transcription regulation</keyword>
<dbReference type="PANTHER" id="PTHR11988:SF55">
    <property type="entry name" value="BZIP DOMAIN-CONTAINING PROTEIN"/>
    <property type="match status" value="1"/>
</dbReference>
<gene>
    <name evidence="10" type="primary">LOC106056509</name>
</gene>
<evidence type="ECO:0000259" key="8">
    <source>
        <dbReference type="PROSITE" id="PS50217"/>
    </source>
</evidence>
<comment type="subcellular location">
    <subcellularLocation>
        <location evidence="1">Nucleus</location>
    </subcellularLocation>
</comment>
<keyword evidence="6" id="KW-0539">Nucleus</keyword>
<comment type="similarity">
    <text evidence="2">Belongs to the bZIP family. NFIL3 subfamily.</text>
</comment>
<dbReference type="PROSITE" id="PS50217">
    <property type="entry name" value="BZIP"/>
    <property type="match status" value="1"/>
</dbReference>
<dbReference type="SUPFAM" id="SSF57959">
    <property type="entry name" value="Leucine zipper domain"/>
    <property type="match status" value="1"/>
</dbReference>
<evidence type="ECO:0000256" key="4">
    <source>
        <dbReference type="ARBA" id="ARBA00023125"/>
    </source>
</evidence>
<dbReference type="Pfam" id="PF07716">
    <property type="entry name" value="bZIP_2"/>
    <property type="match status" value="1"/>
</dbReference>
<dbReference type="CDD" id="cd14695">
    <property type="entry name" value="bZIP_HLF"/>
    <property type="match status" value="1"/>
</dbReference>
<evidence type="ECO:0000256" key="2">
    <source>
        <dbReference type="ARBA" id="ARBA00006079"/>
    </source>
</evidence>
<dbReference type="AlphaFoldDB" id="A0A9U8E141"/>
<evidence type="ECO:0000313" key="9">
    <source>
        <dbReference type="Proteomes" id="UP001165740"/>
    </source>
</evidence>
<dbReference type="Proteomes" id="UP001165740">
    <property type="component" value="Chromosome 11"/>
</dbReference>
<evidence type="ECO:0000256" key="3">
    <source>
        <dbReference type="ARBA" id="ARBA00023015"/>
    </source>
</evidence>
<dbReference type="KEGG" id="bgt:106056509"/>
<dbReference type="SMART" id="SM00338">
    <property type="entry name" value="BRLZ"/>
    <property type="match status" value="1"/>
</dbReference>
<evidence type="ECO:0000313" key="10">
    <source>
        <dbReference type="RefSeq" id="XP_013068740.2"/>
    </source>
</evidence>
<accession>A0A9U8E141</accession>
<evidence type="ECO:0000256" key="7">
    <source>
        <dbReference type="SAM" id="MobiDB-lite"/>
    </source>
</evidence>
<dbReference type="GO" id="GO:0005634">
    <property type="term" value="C:nucleus"/>
    <property type="evidence" value="ECO:0007669"/>
    <property type="project" value="UniProtKB-SubCell"/>
</dbReference>
<dbReference type="PANTHER" id="PTHR11988">
    <property type="entry name" value="THYROTROPH EMBRYONIC FACTOR RELATED"/>
    <property type="match status" value="1"/>
</dbReference>
<organism evidence="9 10">
    <name type="scientific">Biomphalaria glabrata</name>
    <name type="common">Bloodfluke planorb</name>
    <name type="synonym">Freshwater snail</name>
    <dbReference type="NCBI Taxonomy" id="6526"/>
    <lineage>
        <taxon>Eukaryota</taxon>
        <taxon>Metazoa</taxon>
        <taxon>Spiralia</taxon>
        <taxon>Lophotrochozoa</taxon>
        <taxon>Mollusca</taxon>
        <taxon>Gastropoda</taxon>
        <taxon>Heterobranchia</taxon>
        <taxon>Euthyneura</taxon>
        <taxon>Panpulmonata</taxon>
        <taxon>Hygrophila</taxon>
        <taxon>Lymnaeoidea</taxon>
        <taxon>Planorbidae</taxon>
        <taxon>Biomphalaria</taxon>
    </lineage>
</organism>
<dbReference type="OrthoDB" id="6022300at2759"/>
<dbReference type="InterPro" id="IPR004827">
    <property type="entry name" value="bZIP"/>
</dbReference>
<dbReference type="InterPro" id="IPR040223">
    <property type="entry name" value="PAR_bZIP"/>
</dbReference>
<reference evidence="10" key="1">
    <citation type="submission" date="2025-08" db="UniProtKB">
        <authorList>
            <consortium name="RefSeq"/>
        </authorList>
    </citation>
    <scope>IDENTIFICATION</scope>
</reference>
<proteinExistence type="inferred from homology"/>
<evidence type="ECO:0000256" key="6">
    <source>
        <dbReference type="ARBA" id="ARBA00023242"/>
    </source>
</evidence>
<dbReference type="GeneID" id="106056509"/>
<dbReference type="RefSeq" id="XP_013068740.2">
    <property type="nucleotide sequence ID" value="XM_013213286.2"/>
</dbReference>
<keyword evidence="5" id="KW-0804">Transcription</keyword>
<protein>
    <submittedName>
        <fullName evidence="10">CCAAT/enhancer-binding protein alpha-like</fullName>
    </submittedName>
</protein>
<dbReference type="Gene3D" id="1.20.5.170">
    <property type="match status" value="1"/>
</dbReference>
<keyword evidence="4" id="KW-0238">DNA-binding</keyword>
<dbReference type="GO" id="GO:0000978">
    <property type="term" value="F:RNA polymerase II cis-regulatory region sequence-specific DNA binding"/>
    <property type="evidence" value="ECO:0007669"/>
    <property type="project" value="TreeGrafter"/>
</dbReference>